<dbReference type="Pfam" id="PF24883">
    <property type="entry name" value="NPHP3_N"/>
    <property type="match status" value="1"/>
</dbReference>
<gene>
    <name evidence="4" type="ORF">PG999_001428</name>
</gene>
<dbReference type="PANTHER" id="PTHR10039">
    <property type="entry name" value="AMELOGENIN"/>
    <property type="match status" value="1"/>
</dbReference>
<dbReference type="AlphaFoldDB" id="A0AAW0RE95"/>
<keyword evidence="1" id="KW-0677">Repeat</keyword>
<feature type="domain" description="Nephrocystin 3-like N-terminal" evidence="3">
    <location>
        <begin position="316"/>
        <end position="485"/>
    </location>
</feature>
<sequence>MLSDRVVSPGVTPKPAVAYLISLCEEYQSIVDKYQHDLGAADKHVRKRDTKKMIQDQAGSKNRKRNKFVELSTLSEVEKMESRLTSLQKRFMVAIFMCLWEDSKQTKNWEYEFGRMMNEIFSNLKRIEGSTTGSSPLWVDSHNPDRSLSTTGLGSAYSTAKVSQDTPNQVDDHNPIGSTRHHLPRGPSDGLFGYKTASVLVDIFSQMTASDATKLQDCFKQTLQTGSKVVEHIYPELTRRLWREDWQPDTSLAEGGTEPMLASAITGDLVESMTKGLCYETSSRDQHISSPFGSTYRWIFDRQPKKSPEGLPLWHSFPDWLEGTSDSVYWITGKPYSGKSTMMKYIAEATATPNYLQQWSDLLPVIVASYYAWNPGHSLQNSVEGLKRAVLHQAVSQQPKIISLISPRRWVLANALPYSQIFPDWDSWEVEESFNLLVKSCGQTFRLALFIDGLNEFDVDPGEVVRLIGDISISTGSLKICVASRPWNVFQDAYGKLPQLHMHDFTRDDIVTFVEDNLGRHPVFSKIQRVHYFEIQEIKKQIVDKSHGVFLWVSLAVRSLLESLTYRDSLHKLLTRLNSLPNDMFGLYDAIWEMTEPIYQRHASWMVLMVAAAQNPLGAFTLWLADESRGKRVDVTELPSNIRWSAPIILKRQLESQTGVSLN</sequence>
<comment type="caution">
    <text evidence="4">The sequence shown here is derived from an EMBL/GenBank/DDBJ whole genome shotgun (WGS) entry which is preliminary data.</text>
</comment>
<accession>A0AAW0RE95</accession>
<dbReference type="SUPFAM" id="SSF52540">
    <property type="entry name" value="P-loop containing nucleoside triphosphate hydrolases"/>
    <property type="match status" value="1"/>
</dbReference>
<feature type="compositionally biased region" description="Polar residues" evidence="2">
    <location>
        <begin position="146"/>
        <end position="169"/>
    </location>
</feature>
<evidence type="ECO:0000256" key="2">
    <source>
        <dbReference type="SAM" id="MobiDB-lite"/>
    </source>
</evidence>
<proteinExistence type="predicted"/>
<organism evidence="4 5">
    <name type="scientific">Apiospora kogelbergensis</name>
    <dbReference type="NCBI Taxonomy" id="1337665"/>
    <lineage>
        <taxon>Eukaryota</taxon>
        <taxon>Fungi</taxon>
        <taxon>Dikarya</taxon>
        <taxon>Ascomycota</taxon>
        <taxon>Pezizomycotina</taxon>
        <taxon>Sordariomycetes</taxon>
        <taxon>Xylariomycetidae</taxon>
        <taxon>Amphisphaeriales</taxon>
        <taxon>Apiosporaceae</taxon>
        <taxon>Apiospora</taxon>
    </lineage>
</organism>
<evidence type="ECO:0000313" key="4">
    <source>
        <dbReference type="EMBL" id="KAK8133255.1"/>
    </source>
</evidence>
<dbReference type="InterPro" id="IPR027417">
    <property type="entry name" value="P-loop_NTPase"/>
</dbReference>
<dbReference type="EMBL" id="JAQQWP010000001">
    <property type="protein sequence ID" value="KAK8133255.1"/>
    <property type="molecule type" value="Genomic_DNA"/>
</dbReference>
<dbReference type="InterPro" id="IPR056884">
    <property type="entry name" value="NPHP3-like_N"/>
</dbReference>
<feature type="region of interest" description="Disordered" evidence="2">
    <location>
        <begin position="132"/>
        <end position="187"/>
    </location>
</feature>
<evidence type="ECO:0000259" key="3">
    <source>
        <dbReference type="Pfam" id="PF24883"/>
    </source>
</evidence>
<evidence type="ECO:0000313" key="5">
    <source>
        <dbReference type="Proteomes" id="UP001392437"/>
    </source>
</evidence>
<evidence type="ECO:0000256" key="1">
    <source>
        <dbReference type="ARBA" id="ARBA00022737"/>
    </source>
</evidence>
<dbReference type="PANTHER" id="PTHR10039:SF5">
    <property type="entry name" value="NACHT DOMAIN-CONTAINING PROTEIN"/>
    <property type="match status" value="1"/>
</dbReference>
<protein>
    <submittedName>
        <fullName evidence="4">Ent-kaurene oxidase</fullName>
    </submittedName>
</protein>
<reference evidence="4 5" key="1">
    <citation type="submission" date="2023-01" db="EMBL/GenBank/DDBJ databases">
        <title>Analysis of 21 Apiospora genomes using comparative genomics revels a genus with tremendous synthesis potential of carbohydrate active enzymes and secondary metabolites.</title>
        <authorList>
            <person name="Sorensen T."/>
        </authorList>
    </citation>
    <scope>NUCLEOTIDE SEQUENCE [LARGE SCALE GENOMIC DNA]</scope>
    <source>
        <strain evidence="4 5">CBS 117206</strain>
    </source>
</reference>
<dbReference type="Proteomes" id="UP001392437">
    <property type="component" value="Unassembled WGS sequence"/>
</dbReference>
<name>A0AAW0RE95_9PEZI</name>
<keyword evidence="5" id="KW-1185">Reference proteome</keyword>